<dbReference type="AlphaFoldDB" id="F0ZZC3"/>
<gene>
    <name evidence="2" type="ORF">DICPUDRAFT_83372</name>
</gene>
<dbReference type="VEuPathDB" id="AmoebaDB:DICPUDRAFT_83372"/>
<sequence length="215" mass="23859">MNILKSLIVFLFFIVIVIKSQPLILFEKYHLSSGCSNSPSNCNGQVTYGTILKQSQCLNYLGVPSIFSTYDPLATIVQNKYLVPNCQGTYSQTKYFEGRCNGTCQGGNNYPFKGSLINDIDIPSNTWVSVSYSSPQCNGDFKDSFFKIEYSPMDFCEAIGSYSFKSTCNSSAVTYNTYSGSSCSFAPISTIIIPMANDCGDSNNNYNNYYQFCNN</sequence>
<dbReference type="Proteomes" id="UP000001064">
    <property type="component" value="Unassembled WGS sequence"/>
</dbReference>
<proteinExistence type="predicted"/>
<organism evidence="2 3">
    <name type="scientific">Dictyostelium purpureum</name>
    <name type="common">Slime mold</name>
    <dbReference type="NCBI Taxonomy" id="5786"/>
    <lineage>
        <taxon>Eukaryota</taxon>
        <taxon>Amoebozoa</taxon>
        <taxon>Evosea</taxon>
        <taxon>Eumycetozoa</taxon>
        <taxon>Dictyostelia</taxon>
        <taxon>Dictyosteliales</taxon>
        <taxon>Dictyosteliaceae</taxon>
        <taxon>Dictyostelium</taxon>
    </lineage>
</organism>
<feature type="signal peptide" evidence="1">
    <location>
        <begin position="1"/>
        <end position="20"/>
    </location>
</feature>
<protein>
    <recommendedName>
        <fullName evidence="4">Transmembrane protein</fullName>
    </recommendedName>
</protein>
<name>F0ZZC3_DICPU</name>
<dbReference type="EMBL" id="GL871307">
    <property type="protein sequence ID" value="EGC30702.1"/>
    <property type="molecule type" value="Genomic_DNA"/>
</dbReference>
<reference evidence="3" key="1">
    <citation type="journal article" date="2011" name="Genome Biol.">
        <title>Comparative genomics of the social amoebae Dictyostelium discoideum and Dictyostelium purpureum.</title>
        <authorList>
            <consortium name="US DOE Joint Genome Institute (JGI-PGF)"/>
            <person name="Sucgang R."/>
            <person name="Kuo A."/>
            <person name="Tian X."/>
            <person name="Salerno W."/>
            <person name="Parikh A."/>
            <person name="Feasley C.L."/>
            <person name="Dalin E."/>
            <person name="Tu H."/>
            <person name="Huang E."/>
            <person name="Barry K."/>
            <person name="Lindquist E."/>
            <person name="Shapiro H."/>
            <person name="Bruce D."/>
            <person name="Schmutz J."/>
            <person name="Salamov A."/>
            <person name="Fey P."/>
            <person name="Gaudet P."/>
            <person name="Anjard C."/>
            <person name="Babu M.M."/>
            <person name="Basu S."/>
            <person name="Bushmanova Y."/>
            <person name="van der Wel H."/>
            <person name="Katoh-Kurasawa M."/>
            <person name="Dinh C."/>
            <person name="Coutinho P.M."/>
            <person name="Saito T."/>
            <person name="Elias M."/>
            <person name="Schaap P."/>
            <person name="Kay R.R."/>
            <person name="Henrissat B."/>
            <person name="Eichinger L."/>
            <person name="Rivero F."/>
            <person name="Putnam N.H."/>
            <person name="West C.M."/>
            <person name="Loomis W.F."/>
            <person name="Chisholm R.L."/>
            <person name="Shaulsky G."/>
            <person name="Strassmann J.E."/>
            <person name="Queller D.C."/>
            <person name="Kuspa A."/>
            <person name="Grigoriev I.V."/>
        </authorList>
    </citation>
    <scope>NUCLEOTIDE SEQUENCE [LARGE SCALE GENOMIC DNA]</scope>
    <source>
        <strain evidence="3">QSDP1</strain>
    </source>
</reference>
<feature type="chain" id="PRO_5003262954" description="Transmembrane protein" evidence="1">
    <location>
        <begin position="21"/>
        <end position="215"/>
    </location>
</feature>
<dbReference type="InterPro" id="IPR021837">
    <property type="entry name" value="CfaA/B/C"/>
</dbReference>
<evidence type="ECO:0000256" key="1">
    <source>
        <dbReference type="SAM" id="SignalP"/>
    </source>
</evidence>
<evidence type="ECO:0000313" key="3">
    <source>
        <dbReference type="Proteomes" id="UP000001064"/>
    </source>
</evidence>
<dbReference type="GeneID" id="10508868"/>
<dbReference type="Pfam" id="PF11912">
    <property type="entry name" value="CfaA_B_C"/>
    <property type="match status" value="1"/>
</dbReference>
<dbReference type="InParanoid" id="F0ZZC3"/>
<dbReference type="KEGG" id="dpp:DICPUDRAFT_83372"/>
<keyword evidence="3" id="KW-1185">Reference proteome</keyword>
<evidence type="ECO:0008006" key="4">
    <source>
        <dbReference type="Google" id="ProtNLM"/>
    </source>
</evidence>
<keyword evidence="1" id="KW-0732">Signal</keyword>
<dbReference type="OrthoDB" id="23608at2759"/>
<dbReference type="RefSeq" id="XP_003292765.1">
    <property type="nucleotide sequence ID" value="XM_003292717.1"/>
</dbReference>
<dbReference type="PANTHER" id="PTHR33714">
    <property type="entry name" value="COUNTING FACTOR-ASSOCIATED PROTEIN A-RELATED"/>
    <property type="match status" value="1"/>
</dbReference>
<dbReference type="PANTHER" id="PTHR33714:SF3">
    <property type="entry name" value="COUNTING FACTOR-ASSOCIATED PROTEIN A-RELATED"/>
    <property type="match status" value="1"/>
</dbReference>
<accession>F0ZZC3</accession>
<evidence type="ECO:0000313" key="2">
    <source>
        <dbReference type="EMBL" id="EGC30702.1"/>
    </source>
</evidence>